<dbReference type="EMBL" id="GGFJ01008719">
    <property type="protein sequence ID" value="MBW57860.1"/>
    <property type="molecule type" value="Transcribed_RNA"/>
</dbReference>
<dbReference type="PANTHER" id="PTHR24276">
    <property type="entry name" value="POLYSERASE-RELATED"/>
    <property type="match status" value="1"/>
</dbReference>
<name>A0A2M4BXS8_9DIPT</name>
<feature type="chain" id="PRO_5014708023" evidence="6">
    <location>
        <begin position="22"/>
        <end position="249"/>
    </location>
</feature>
<evidence type="ECO:0000313" key="8">
    <source>
        <dbReference type="EMBL" id="MBW57860.1"/>
    </source>
</evidence>
<proteinExistence type="inferred from homology"/>
<dbReference type="PROSITE" id="PS50240">
    <property type="entry name" value="TRYPSIN_DOM"/>
    <property type="match status" value="1"/>
</dbReference>
<evidence type="ECO:0000259" key="7">
    <source>
        <dbReference type="PROSITE" id="PS50240"/>
    </source>
</evidence>
<dbReference type="PANTHER" id="PTHR24276:SF96">
    <property type="entry name" value="PEPTIDASE S1 DOMAIN-CONTAINING PROTEIN"/>
    <property type="match status" value="1"/>
</dbReference>
<dbReference type="SMART" id="SM00020">
    <property type="entry name" value="Tryp_SPc"/>
    <property type="match status" value="1"/>
</dbReference>
<dbReference type="Gene3D" id="2.40.10.10">
    <property type="entry name" value="Trypsin-like serine proteases"/>
    <property type="match status" value="1"/>
</dbReference>
<dbReference type="InterPro" id="IPR043504">
    <property type="entry name" value="Peptidase_S1_PA_chymotrypsin"/>
</dbReference>
<dbReference type="GO" id="GO:0006508">
    <property type="term" value="P:proteolysis"/>
    <property type="evidence" value="ECO:0007669"/>
    <property type="project" value="UniProtKB-KW"/>
</dbReference>
<sequence length="249" mass="26820">MKQSVKLILLVVLYGAQWAKAQTVTDVTNIADCPYAAFIEFVGGSGDGAIVSDTQVLTSASTLNVRSGGNIFVFVGNATLRRGTRFTTQTYQVHPSYNPSTLENNVAIVTIGGAFSAVPNVKPIAIRSSPVSNSANCFSIGWGIRIGDSSSDFPRRVNYTLVTDQECATKLGLQQPTIQCASSLKGSGWYETNAFLLICENRLYGVLSAANLYTFSDAQPIELFTKLTATSIQQYLSGLIPRKNYVSCD</sequence>
<evidence type="ECO:0000256" key="3">
    <source>
        <dbReference type="ARBA" id="ARBA00022825"/>
    </source>
</evidence>
<dbReference type="InterPro" id="IPR001254">
    <property type="entry name" value="Trypsin_dom"/>
</dbReference>
<evidence type="ECO:0000256" key="5">
    <source>
        <dbReference type="ARBA" id="ARBA00024195"/>
    </source>
</evidence>
<accession>A0A2M4BXS8</accession>
<reference evidence="8" key="1">
    <citation type="submission" date="2018-01" db="EMBL/GenBank/DDBJ databases">
        <title>An insight into the sialome of Amazonian anophelines.</title>
        <authorList>
            <person name="Ribeiro J.M."/>
            <person name="Scarpassa V."/>
            <person name="Calvo E."/>
        </authorList>
    </citation>
    <scope>NUCLEOTIDE SEQUENCE</scope>
    <source>
        <tissue evidence="8">Salivary glands</tissue>
    </source>
</reference>
<comment type="similarity">
    <text evidence="5">Belongs to the peptidase S1 family. CLIP subfamily.</text>
</comment>
<dbReference type="AlphaFoldDB" id="A0A2M4BXS8"/>
<dbReference type="InterPro" id="IPR050430">
    <property type="entry name" value="Peptidase_S1"/>
</dbReference>
<evidence type="ECO:0000256" key="4">
    <source>
        <dbReference type="ARBA" id="ARBA00023157"/>
    </source>
</evidence>
<feature type="domain" description="Peptidase S1" evidence="7">
    <location>
        <begin position="13"/>
        <end position="249"/>
    </location>
</feature>
<keyword evidence="4" id="KW-1015">Disulfide bond</keyword>
<keyword evidence="3" id="KW-0720">Serine protease</keyword>
<evidence type="ECO:0000256" key="1">
    <source>
        <dbReference type="ARBA" id="ARBA00022670"/>
    </source>
</evidence>
<dbReference type="InterPro" id="IPR009003">
    <property type="entry name" value="Peptidase_S1_PA"/>
</dbReference>
<dbReference type="Pfam" id="PF00089">
    <property type="entry name" value="Trypsin"/>
    <property type="match status" value="1"/>
</dbReference>
<keyword evidence="6" id="KW-0732">Signal</keyword>
<evidence type="ECO:0000256" key="6">
    <source>
        <dbReference type="SAM" id="SignalP"/>
    </source>
</evidence>
<feature type="signal peptide" evidence="6">
    <location>
        <begin position="1"/>
        <end position="21"/>
    </location>
</feature>
<protein>
    <submittedName>
        <fullName evidence="8">Putative trypsin-like serine protease</fullName>
    </submittedName>
</protein>
<dbReference type="SUPFAM" id="SSF50494">
    <property type="entry name" value="Trypsin-like serine proteases"/>
    <property type="match status" value="1"/>
</dbReference>
<dbReference type="GO" id="GO:0004252">
    <property type="term" value="F:serine-type endopeptidase activity"/>
    <property type="evidence" value="ECO:0007669"/>
    <property type="project" value="InterPro"/>
</dbReference>
<keyword evidence="2" id="KW-0378">Hydrolase</keyword>
<keyword evidence="1 8" id="KW-0645">Protease</keyword>
<evidence type="ECO:0000256" key="2">
    <source>
        <dbReference type="ARBA" id="ARBA00022801"/>
    </source>
</evidence>
<organism evidence="8">
    <name type="scientific">Anopheles marajoara</name>
    <dbReference type="NCBI Taxonomy" id="58244"/>
    <lineage>
        <taxon>Eukaryota</taxon>
        <taxon>Metazoa</taxon>
        <taxon>Ecdysozoa</taxon>
        <taxon>Arthropoda</taxon>
        <taxon>Hexapoda</taxon>
        <taxon>Insecta</taxon>
        <taxon>Pterygota</taxon>
        <taxon>Neoptera</taxon>
        <taxon>Endopterygota</taxon>
        <taxon>Diptera</taxon>
        <taxon>Nematocera</taxon>
        <taxon>Culicoidea</taxon>
        <taxon>Culicidae</taxon>
        <taxon>Anophelinae</taxon>
        <taxon>Anopheles</taxon>
    </lineage>
</organism>